<accession>A0ABP1RWR6</accession>
<sequence length="248" mass="28224">MSVKFCPEVFITIVFVFSVCPNEALVYQYHQHPQLQLHQHPAYFASQQYLAVPGRIVHHIAEAPLPVRQITPFRRASQSPQLYYEAENENNNDNGGENSDSSTDPPPMSAPPPPPPQESDSSSSKTKRIHKHISIHVPPEEMNSREQETTIIRPKLDQPEKHVNIIFIKAPTPDSAKKKTEIILPESPEQKTIVYVLVKKIDKPEDLIRVRGPAPTSPPKPQVYYIRYKTKPDDGNNDVYRTYNGKYA</sequence>
<keyword evidence="5" id="KW-1185">Reference proteome</keyword>
<evidence type="ECO:0000259" key="3">
    <source>
        <dbReference type="SMART" id="SM00690"/>
    </source>
</evidence>
<feature type="signal peptide" evidence="2">
    <location>
        <begin position="1"/>
        <end position="24"/>
    </location>
</feature>
<proteinExistence type="predicted"/>
<reference evidence="4 5" key="1">
    <citation type="submission" date="2024-08" db="EMBL/GenBank/DDBJ databases">
        <authorList>
            <person name="Cucini C."/>
            <person name="Frati F."/>
        </authorList>
    </citation>
    <scope>NUCLEOTIDE SEQUENCE [LARGE SCALE GENOMIC DNA]</scope>
</reference>
<dbReference type="SMART" id="SM00690">
    <property type="entry name" value="DM5"/>
    <property type="match status" value="1"/>
</dbReference>
<feature type="compositionally biased region" description="Basic residues" evidence="1">
    <location>
        <begin position="125"/>
        <end position="134"/>
    </location>
</feature>
<feature type="compositionally biased region" description="Low complexity" evidence="1">
    <location>
        <begin position="89"/>
        <end position="103"/>
    </location>
</feature>
<name>A0ABP1RWR6_9HEXA</name>
<gene>
    <name evidence="4" type="ORF">ODALV1_LOCUS27106</name>
</gene>
<keyword evidence="2" id="KW-0732">Signal</keyword>
<evidence type="ECO:0000313" key="4">
    <source>
        <dbReference type="EMBL" id="CAL8137841.1"/>
    </source>
</evidence>
<dbReference type="Proteomes" id="UP001642540">
    <property type="component" value="Unassembled WGS sequence"/>
</dbReference>
<dbReference type="PANTHER" id="PTHR31927">
    <property type="entry name" value="FI07246P-RELATED-RELATED"/>
    <property type="match status" value="1"/>
</dbReference>
<feature type="chain" id="PRO_5046688167" description="DUF243 domain-containing protein" evidence="2">
    <location>
        <begin position="25"/>
        <end position="248"/>
    </location>
</feature>
<feature type="region of interest" description="Disordered" evidence="1">
    <location>
        <begin position="87"/>
        <end position="148"/>
    </location>
</feature>
<evidence type="ECO:0000256" key="1">
    <source>
        <dbReference type="SAM" id="MobiDB-lite"/>
    </source>
</evidence>
<dbReference type="PANTHER" id="PTHR31927:SF2">
    <property type="entry name" value="FI07246P-RELATED"/>
    <property type="match status" value="1"/>
</dbReference>
<feature type="domain" description="DUF243" evidence="3">
    <location>
        <begin position="127"/>
        <end position="231"/>
    </location>
</feature>
<evidence type="ECO:0000256" key="2">
    <source>
        <dbReference type="SAM" id="SignalP"/>
    </source>
</evidence>
<dbReference type="EMBL" id="CAXLJM020000120">
    <property type="protein sequence ID" value="CAL8137841.1"/>
    <property type="molecule type" value="Genomic_DNA"/>
</dbReference>
<dbReference type="Pfam" id="PF03103">
    <property type="entry name" value="DUF243"/>
    <property type="match status" value="1"/>
</dbReference>
<protein>
    <recommendedName>
        <fullName evidence="3">DUF243 domain-containing protein</fullName>
    </recommendedName>
</protein>
<feature type="compositionally biased region" description="Basic and acidic residues" evidence="1">
    <location>
        <begin position="138"/>
        <end position="148"/>
    </location>
</feature>
<feature type="compositionally biased region" description="Pro residues" evidence="1">
    <location>
        <begin position="104"/>
        <end position="117"/>
    </location>
</feature>
<organism evidence="4 5">
    <name type="scientific">Orchesella dallaii</name>
    <dbReference type="NCBI Taxonomy" id="48710"/>
    <lineage>
        <taxon>Eukaryota</taxon>
        <taxon>Metazoa</taxon>
        <taxon>Ecdysozoa</taxon>
        <taxon>Arthropoda</taxon>
        <taxon>Hexapoda</taxon>
        <taxon>Collembola</taxon>
        <taxon>Entomobryomorpha</taxon>
        <taxon>Entomobryoidea</taxon>
        <taxon>Orchesellidae</taxon>
        <taxon>Orchesellinae</taxon>
        <taxon>Orchesella</taxon>
    </lineage>
</organism>
<evidence type="ECO:0000313" key="5">
    <source>
        <dbReference type="Proteomes" id="UP001642540"/>
    </source>
</evidence>
<dbReference type="InterPro" id="IPR004145">
    <property type="entry name" value="DUF243"/>
</dbReference>
<comment type="caution">
    <text evidence="4">The sequence shown here is derived from an EMBL/GenBank/DDBJ whole genome shotgun (WGS) entry which is preliminary data.</text>
</comment>